<evidence type="ECO:0000256" key="3">
    <source>
        <dbReference type="RuleBase" id="RU000363"/>
    </source>
</evidence>
<reference evidence="4" key="1">
    <citation type="submission" date="2020-05" db="EMBL/GenBank/DDBJ databases">
        <title>Sulfur intermediates as new biogeochemical hubs in an aquatic model microbial ecosystem.</title>
        <authorList>
            <person name="Vigneron A."/>
        </authorList>
    </citation>
    <scope>NUCLEOTIDE SEQUENCE</scope>
    <source>
        <strain evidence="4">Bin.250</strain>
    </source>
</reference>
<dbReference type="PRINTS" id="PR00080">
    <property type="entry name" value="SDRFAMILY"/>
</dbReference>
<proteinExistence type="inferred from homology"/>
<comment type="caution">
    <text evidence="4">The sequence shown here is derived from an EMBL/GenBank/DDBJ whole genome shotgun (WGS) entry which is preliminary data.</text>
</comment>
<evidence type="ECO:0000313" key="5">
    <source>
        <dbReference type="Proteomes" id="UP000754644"/>
    </source>
</evidence>
<keyword evidence="2" id="KW-0560">Oxidoreductase</keyword>
<dbReference type="Pfam" id="PF00106">
    <property type="entry name" value="adh_short"/>
    <property type="match status" value="1"/>
</dbReference>
<protein>
    <submittedName>
        <fullName evidence="4">SDR family NAD(P)-dependent oxidoreductase</fullName>
    </submittedName>
</protein>
<comment type="similarity">
    <text evidence="1 3">Belongs to the short-chain dehydrogenases/reductases (SDR) family.</text>
</comment>
<dbReference type="AlphaFoldDB" id="A0A973A8I2"/>
<dbReference type="GO" id="GO:0016491">
    <property type="term" value="F:oxidoreductase activity"/>
    <property type="evidence" value="ECO:0007669"/>
    <property type="project" value="UniProtKB-KW"/>
</dbReference>
<gene>
    <name evidence="4" type="ORF">HQ497_00325</name>
</gene>
<name>A0A973A8I2_9GAMM</name>
<dbReference type="InterPro" id="IPR002347">
    <property type="entry name" value="SDR_fam"/>
</dbReference>
<evidence type="ECO:0000256" key="2">
    <source>
        <dbReference type="ARBA" id="ARBA00023002"/>
    </source>
</evidence>
<dbReference type="PRINTS" id="PR00081">
    <property type="entry name" value="GDHRDH"/>
</dbReference>
<dbReference type="Proteomes" id="UP000754644">
    <property type="component" value="Unassembled WGS sequence"/>
</dbReference>
<dbReference type="EMBL" id="JABMOJ010000015">
    <property type="protein sequence ID" value="NQV63781.1"/>
    <property type="molecule type" value="Genomic_DNA"/>
</dbReference>
<accession>A0A973A8I2</accession>
<dbReference type="InterPro" id="IPR051687">
    <property type="entry name" value="Peroxisomal_Beta-Oxidation"/>
</dbReference>
<dbReference type="Gene3D" id="3.40.50.720">
    <property type="entry name" value="NAD(P)-binding Rossmann-like Domain"/>
    <property type="match status" value="1"/>
</dbReference>
<evidence type="ECO:0000313" key="4">
    <source>
        <dbReference type="EMBL" id="NQV63781.1"/>
    </source>
</evidence>
<dbReference type="SUPFAM" id="SSF51735">
    <property type="entry name" value="NAD(P)-binding Rossmann-fold domains"/>
    <property type="match status" value="1"/>
</dbReference>
<dbReference type="PANTHER" id="PTHR45024">
    <property type="entry name" value="DEHYDROGENASES, SHORT CHAIN"/>
    <property type="match status" value="1"/>
</dbReference>
<sequence length="336" mass="35676">MNTEQLMDELRFDGQVALVTGAGRGLGREHALLLASRGCKVVVNDLGSAYDGTGASEKRVADEVVAEIRAAGGEAIANFDSVEQGELLVAAALAAYGRLDIVINNAGILTPETWSELTLESWQRTININLTGVFTVMKAAWPVFVEQQYGRCVMTSSPAIFGAGVAAYAASKSGLLGLANSLQFEARKLKLDIKCNLLVPQADTRMVRDFASAIDDRRVQQGRPPARSAPPEMLARLSPSRVSAMVAWLAHSSCAAEASIHEAGAGYFARLNWARSAPLFATEKEGLAGAPMPENVRDGQATLADFEHGHMPVSGDGTMGGPSALEQVLRHIKTAD</sequence>
<organism evidence="4 5">
    <name type="scientific">SAR86 cluster bacterium</name>
    <dbReference type="NCBI Taxonomy" id="2030880"/>
    <lineage>
        <taxon>Bacteria</taxon>
        <taxon>Pseudomonadati</taxon>
        <taxon>Pseudomonadota</taxon>
        <taxon>Gammaproteobacteria</taxon>
        <taxon>SAR86 cluster</taxon>
    </lineage>
</organism>
<dbReference type="InterPro" id="IPR036291">
    <property type="entry name" value="NAD(P)-bd_dom_sf"/>
</dbReference>
<dbReference type="PANTHER" id="PTHR45024:SF2">
    <property type="entry name" value="SCP2 DOMAIN-CONTAINING PROTEIN"/>
    <property type="match status" value="1"/>
</dbReference>
<evidence type="ECO:0000256" key="1">
    <source>
        <dbReference type="ARBA" id="ARBA00006484"/>
    </source>
</evidence>